<dbReference type="Proteomes" id="UP001163835">
    <property type="component" value="Unassembled WGS sequence"/>
</dbReference>
<gene>
    <name evidence="1" type="ORF">F5876DRAFT_75692</name>
</gene>
<proteinExistence type="predicted"/>
<protein>
    <submittedName>
        <fullName evidence="1">Uncharacterized protein</fullName>
    </submittedName>
</protein>
<evidence type="ECO:0000313" key="2">
    <source>
        <dbReference type="Proteomes" id="UP001163835"/>
    </source>
</evidence>
<evidence type="ECO:0000313" key="1">
    <source>
        <dbReference type="EMBL" id="KAJ3811555.1"/>
    </source>
</evidence>
<accession>A0ACC1U3G2</accession>
<organism evidence="1 2">
    <name type="scientific">Lentinula aff. lateritia</name>
    <dbReference type="NCBI Taxonomy" id="2804960"/>
    <lineage>
        <taxon>Eukaryota</taxon>
        <taxon>Fungi</taxon>
        <taxon>Dikarya</taxon>
        <taxon>Basidiomycota</taxon>
        <taxon>Agaricomycotina</taxon>
        <taxon>Agaricomycetes</taxon>
        <taxon>Agaricomycetidae</taxon>
        <taxon>Agaricales</taxon>
        <taxon>Marasmiineae</taxon>
        <taxon>Omphalotaceae</taxon>
        <taxon>Lentinula</taxon>
    </lineage>
</organism>
<keyword evidence="2" id="KW-1185">Reference proteome</keyword>
<comment type="caution">
    <text evidence="1">The sequence shown here is derived from an EMBL/GenBank/DDBJ whole genome shotgun (WGS) entry which is preliminary data.</text>
</comment>
<sequence>MSSVANLTDAQLRALSECITHGRIGQGMSYASVVLFLYDYSLTVWNEAKYVWGPCRLTLSSITFVVARYAAMATAIIALLPNASVPAIDSTATGELQSLFSDNRLTIDHQVFRLIAIIASELILAVRTWAIWGRSRKILIMLISFSVAAIIPAATIVAESIVSNHVVPLVNEEFQDICSLTISNISEGFIGPYVVAMLYEFVTLTLSLIRIISWRKTIPARIRAPIIDTLWRDGVLYYSFMLILGFVNIGLVLQQGVPQVRTGGAELQAVLHSILSTRIVLHLAASNDPRDIAAPGCSVYQTGIQFTSEFATVGNSGFNASQFEHGPILEGER</sequence>
<name>A0ACC1U3G2_9AGAR</name>
<dbReference type="EMBL" id="MU795054">
    <property type="protein sequence ID" value="KAJ3811555.1"/>
    <property type="molecule type" value="Genomic_DNA"/>
</dbReference>
<reference evidence="1" key="1">
    <citation type="submission" date="2022-09" db="EMBL/GenBank/DDBJ databases">
        <title>A Global Phylogenomic Analysis of the Shiitake Genus Lentinula.</title>
        <authorList>
            <consortium name="DOE Joint Genome Institute"/>
            <person name="Sierra-Patev S."/>
            <person name="Min B."/>
            <person name="Naranjo-Ortiz M."/>
            <person name="Looney B."/>
            <person name="Konkel Z."/>
            <person name="Slot J.C."/>
            <person name="Sakamoto Y."/>
            <person name="Steenwyk J.L."/>
            <person name="Rokas A."/>
            <person name="Carro J."/>
            <person name="Camarero S."/>
            <person name="Ferreira P."/>
            <person name="Molpeceres G."/>
            <person name="Ruiz-Duenas F.J."/>
            <person name="Serrano A."/>
            <person name="Henrissat B."/>
            <person name="Drula E."/>
            <person name="Hughes K.W."/>
            <person name="Mata J.L."/>
            <person name="Ishikawa N.K."/>
            <person name="Vargas-Isla R."/>
            <person name="Ushijima S."/>
            <person name="Smith C.A."/>
            <person name="Ahrendt S."/>
            <person name="Andreopoulos W."/>
            <person name="He G."/>
            <person name="Labutti K."/>
            <person name="Lipzen A."/>
            <person name="Ng V."/>
            <person name="Riley R."/>
            <person name="Sandor L."/>
            <person name="Barry K."/>
            <person name="Martinez A.T."/>
            <person name="Xiao Y."/>
            <person name="Gibbons J.G."/>
            <person name="Terashima K."/>
            <person name="Grigoriev I.V."/>
            <person name="Hibbett D.S."/>
        </authorList>
    </citation>
    <scope>NUCLEOTIDE SEQUENCE</scope>
    <source>
        <strain evidence="1">TMI1499</strain>
    </source>
</reference>